<dbReference type="Proteomes" id="UP000060071">
    <property type="component" value="Chromosome"/>
</dbReference>
<organism evidence="2 3">
    <name type="scientific">Deinococcus actinosclerus</name>
    <dbReference type="NCBI Taxonomy" id="1768108"/>
    <lineage>
        <taxon>Bacteria</taxon>
        <taxon>Thermotogati</taxon>
        <taxon>Deinococcota</taxon>
        <taxon>Deinococci</taxon>
        <taxon>Deinococcales</taxon>
        <taxon>Deinococcaceae</taxon>
        <taxon>Deinococcus</taxon>
    </lineage>
</organism>
<dbReference type="PANTHER" id="PTHR41271:SF1">
    <property type="entry name" value="DUF402 DOMAIN-CONTAINING PROTEIN"/>
    <property type="match status" value="1"/>
</dbReference>
<evidence type="ECO:0000259" key="1">
    <source>
        <dbReference type="Pfam" id="PF04167"/>
    </source>
</evidence>
<sequence length="114" mass="12177">MPTQGYAALLVILTGETPLFAYADVCAATGIGEDGMPWLDDLYLDVRATLNVDWTPGVPEIIDADELDAALHSGQITLEQHALAWVTARDVAGQCARNTHPLLEAVRSFVSPAS</sequence>
<dbReference type="SUPFAM" id="SSF159234">
    <property type="entry name" value="FomD-like"/>
    <property type="match status" value="1"/>
</dbReference>
<proteinExistence type="predicted"/>
<name>A0ABM5X4J7_9DEIO</name>
<evidence type="ECO:0000313" key="3">
    <source>
        <dbReference type="Proteomes" id="UP000060071"/>
    </source>
</evidence>
<feature type="domain" description="DUF402" evidence="1">
    <location>
        <begin position="17"/>
        <end position="99"/>
    </location>
</feature>
<protein>
    <recommendedName>
        <fullName evidence="1">DUF402 domain-containing protein</fullName>
    </recommendedName>
</protein>
<dbReference type="EMBL" id="CP013910">
    <property type="protein sequence ID" value="ALW88541.1"/>
    <property type="molecule type" value="Genomic_DNA"/>
</dbReference>
<dbReference type="PANTHER" id="PTHR41271">
    <property type="entry name" value="DUF402 DOMAIN-CONTAINING PROTEIN"/>
    <property type="match status" value="1"/>
</dbReference>
<evidence type="ECO:0000313" key="2">
    <source>
        <dbReference type="EMBL" id="ALW88541.1"/>
    </source>
</evidence>
<dbReference type="Gene3D" id="2.40.380.10">
    <property type="entry name" value="FomD-like"/>
    <property type="match status" value="1"/>
</dbReference>
<dbReference type="InterPro" id="IPR007295">
    <property type="entry name" value="DUF402"/>
</dbReference>
<dbReference type="InterPro" id="IPR035930">
    <property type="entry name" value="FomD-like_sf"/>
</dbReference>
<keyword evidence="3" id="KW-1185">Reference proteome</keyword>
<reference evidence="2 3" key="1">
    <citation type="submission" date="2015-12" db="EMBL/GenBank/DDBJ databases">
        <authorList>
            <person name="Kim M.K."/>
            <person name="Srinivasan S."/>
            <person name="Lee J.-J."/>
            <person name="Kim K."/>
        </authorList>
    </citation>
    <scope>NUCLEOTIDE SEQUENCE [LARGE SCALE GENOMIC DNA]</scope>
    <source>
        <strain evidence="2 3">BM2</strain>
    </source>
</reference>
<dbReference type="RefSeq" id="WP_062157868.1">
    <property type="nucleotide sequence ID" value="NZ_CP013910.1"/>
</dbReference>
<accession>A0ABM5X4J7</accession>
<gene>
    <name evidence="2" type="ORF">AUC44_06250</name>
</gene>
<dbReference type="Pfam" id="PF04167">
    <property type="entry name" value="DUF402"/>
    <property type="match status" value="1"/>
</dbReference>